<dbReference type="Proteomes" id="UP000070501">
    <property type="component" value="Unassembled WGS sequence"/>
</dbReference>
<dbReference type="InterPro" id="IPR036673">
    <property type="entry name" value="Cyanovirin-N_sf"/>
</dbReference>
<dbReference type="STRING" id="196109.A0A136IJT5"/>
<proteinExistence type="predicted"/>
<evidence type="ECO:0000313" key="3">
    <source>
        <dbReference type="EMBL" id="KXJ85232.1"/>
    </source>
</evidence>
<feature type="domain" description="Cyanovirin-N" evidence="2">
    <location>
        <begin position="47"/>
        <end position="139"/>
    </location>
</feature>
<keyword evidence="4" id="KW-1185">Reference proteome</keyword>
<dbReference type="Pfam" id="PF08881">
    <property type="entry name" value="CVNH"/>
    <property type="match status" value="1"/>
</dbReference>
<gene>
    <name evidence="3" type="ORF">Micbo1qcDRAFT_223617</name>
</gene>
<keyword evidence="1" id="KW-0732">Signal</keyword>
<evidence type="ECO:0000256" key="1">
    <source>
        <dbReference type="SAM" id="SignalP"/>
    </source>
</evidence>
<feature type="signal peptide" evidence="1">
    <location>
        <begin position="1"/>
        <end position="19"/>
    </location>
</feature>
<dbReference type="OrthoDB" id="2947935at2759"/>
<accession>A0A136IJT5</accession>
<dbReference type="InParanoid" id="A0A136IJT5"/>
<organism evidence="3 4">
    <name type="scientific">Microdochium bolleyi</name>
    <dbReference type="NCBI Taxonomy" id="196109"/>
    <lineage>
        <taxon>Eukaryota</taxon>
        <taxon>Fungi</taxon>
        <taxon>Dikarya</taxon>
        <taxon>Ascomycota</taxon>
        <taxon>Pezizomycotina</taxon>
        <taxon>Sordariomycetes</taxon>
        <taxon>Xylariomycetidae</taxon>
        <taxon>Xylariales</taxon>
        <taxon>Microdochiaceae</taxon>
        <taxon>Microdochium</taxon>
    </lineage>
</organism>
<feature type="chain" id="PRO_5007292727" description="Cyanovirin-N domain-containing protein" evidence="1">
    <location>
        <begin position="20"/>
        <end position="143"/>
    </location>
</feature>
<evidence type="ECO:0000259" key="2">
    <source>
        <dbReference type="Pfam" id="PF08881"/>
    </source>
</evidence>
<reference evidence="4" key="1">
    <citation type="submission" date="2016-02" db="EMBL/GenBank/DDBJ databases">
        <title>Draft genome sequence of Microdochium bolleyi, a fungal endophyte of beachgrass.</title>
        <authorList>
            <consortium name="DOE Joint Genome Institute"/>
            <person name="David A.S."/>
            <person name="May G."/>
            <person name="Haridas S."/>
            <person name="Lim J."/>
            <person name="Wang M."/>
            <person name="Labutti K."/>
            <person name="Lipzen A."/>
            <person name="Barry K."/>
            <person name="Grigoriev I.V."/>
        </authorList>
    </citation>
    <scope>NUCLEOTIDE SEQUENCE [LARGE SCALE GENOMIC DNA]</scope>
    <source>
        <strain evidence="4">J235TASD1</strain>
    </source>
</reference>
<sequence>MLTSFATIIVAFSAALASASPITASAGAATAQSSNSSNQKRAIEDYCKGWDIEYGSMLTATCTADDGLQRPESIDLNQCLANDGGSLVHRPGGGFAGSCGPIAVTSGYMVYADCTRPDGSSVVASIEYESFATVNNGRLSCRG</sequence>
<evidence type="ECO:0000313" key="4">
    <source>
        <dbReference type="Proteomes" id="UP000070501"/>
    </source>
</evidence>
<dbReference type="SUPFAM" id="SSF51322">
    <property type="entry name" value="Cyanovirin-N"/>
    <property type="match status" value="1"/>
</dbReference>
<dbReference type="InterPro" id="IPR011058">
    <property type="entry name" value="Cyanovirin-N"/>
</dbReference>
<protein>
    <recommendedName>
        <fullName evidence="2">Cyanovirin-N domain-containing protein</fullName>
    </recommendedName>
</protein>
<dbReference type="Gene3D" id="2.30.60.10">
    <property type="entry name" value="Cyanovirin-N"/>
    <property type="match status" value="1"/>
</dbReference>
<name>A0A136IJT5_9PEZI</name>
<dbReference type="AlphaFoldDB" id="A0A136IJT5"/>
<dbReference type="EMBL" id="KQ964289">
    <property type="protein sequence ID" value="KXJ85232.1"/>
    <property type="molecule type" value="Genomic_DNA"/>
</dbReference>